<keyword evidence="2" id="KW-1133">Transmembrane helix</keyword>
<proteinExistence type="predicted"/>
<evidence type="ECO:0000256" key="2">
    <source>
        <dbReference type="SAM" id="Phobius"/>
    </source>
</evidence>
<protein>
    <submittedName>
        <fullName evidence="3">Uncharacterized protein</fullName>
    </submittedName>
</protein>
<keyword evidence="2" id="KW-0812">Transmembrane</keyword>
<evidence type="ECO:0000256" key="1">
    <source>
        <dbReference type="SAM" id="MobiDB-lite"/>
    </source>
</evidence>
<keyword evidence="2" id="KW-0472">Membrane</keyword>
<feature type="region of interest" description="Disordered" evidence="1">
    <location>
        <begin position="1"/>
        <end position="26"/>
    </location>
</feature>
<gene>
    <name evidence="3" type="ORF">QUG92_15495</name>
</gene>
<accession>A0ABT7TC84</accession>
<comment type="caution">
    <text evidence="3">The sequence shown here is derived from an EMBL/GenBank/DDBJ whole genome shotgun (WGS) entry which is preliminary data.</text>
</comment>
<feature type="transmembrane region" description="Helical" evidence="2">
    <location>
        <begin position="124"/>
        <end position="143"/>
    </location>
</feature>
<evidence type="ECO:0000313" key="3">
    <source>
        <dbReference type="EMBL" id="MDM7886514.1"/>
    </source>
</evidence>
<dbReference type="EMBL" id="JAUCML010000012">
    <property type="protein sequence ID" value="MDM7886514.1"/>
    <property type="molecule type" value="Genomic_DNA"/>
</dbReference>
<feature type="transmembrane region" description="Helical" evidence="2">
    <location>
        <begin position="38"/>
        <end position="60"/>
    </location>
</feature>
<dbReference type="Proteomes" id="UP001237823">
    <property type="component" value="Unassembled WGS sequence"/>
</dbReference>
<sequence length="200" mass="20894">MGNRPIDQDADDTQQDARHDPYARRPGYVTGVDGRTDMWTTAVVAGVVTAAAVLFVSGLLHLTEPIAYSAAVVIGLVVWLTMRARRRAADRRAGRSPDAVAEARTRAVAEANGGRRFFVAQNPVVLIVMGCIFLALGVARTAAAGVSGGSVLVAVVLVACAGYFIVQGIGTLVVRRRSGDAPHPDAGGVDERGRGDHGAH</sequence>
<organism evidence="3 4">
    <name type="scientific">Curtobacterium citri</name>
    <dbReference type="NCBI Taxonomy" id="3055139"/>
    <lineage>
        <taxon>Bacteria</taxon>
        <taxon>Bacillati</taxon>
        <taxon>Actinomycetota</taxon>
        <taxon>Actinomycetes</taxon>
        <taxon>Micrococcales</taxon>
        <taxon>Microbacteriaceae</taxon>
        <taxon>Curtobacterium</taxon>
    </lineage>
</organism>
<name>A0ABT7TC84_9MICO</name>
<dbReference type="RefSeq" id="WP_289459859.1">
    <property type="nucleotide sequence ID" value="NZ_JAUCML010000012.1"/>
</dbReference>
<evidence type="ECO:0000313" key="4">
    <source>
        <dbReference type="Proteomes" id="UP001237823"/>
    </source>
</evidence>
<keyword evidence="4" id="KW-1185">Reference proteome</keyword>
<feature type="region of interest" description="Disordered" evidence="1">
    <location>
        <begin position="179"/>
        <end position="200"/>
    </location>
</feature>
<reference evidence="3 4" key="1">
    <citation type="submission" date="2023-06" db="EMBL/GenBank/DDBJ databases">
        <authorList>
            <person name="Feng G."/>
            <person name="Li J."/>
            <person name="Zhu H."/>
        </authorList>
    </citation>
    <scope>NUCLEOTIDE SEQUENCE [LARGE SCALE GENOMIC DNA]</scope>
    <source>
        <strain evidence="3 4">RHCKG23</strain>
    </source>
</reference>
<feature type="transmembrane region" description="Helical" evidence="2">
    <location>
        <begin position="149"/>
        <end position="174"/>
    </location>
</feature>
<feature type="transmembrane region" description="Helical" evidence="2">
    <location>
        <begin position="66"/>
        <end position="82"/>
    </location>
</feature>